<dbReference type="EMBL" id="JBGMDY010000002">
    <property type="protein sequence ID" value="KAL2343426.1"/>
    <property type="molecule type" value="Genomic_DNA"/>
</dbReference>
<name>A0ABD1N6B3_9FABA</name>
<accession>A0ABD1N6B3</accession>
<sequence length="52" mass="6041">MVVVSHFILMLVCFQEPAITSLVDNINVVYINMGLLNNTGLLWKLQWYLLFL</sequence>
<keyword evidence="3" id="KW-1185">Reference proteome</keyword>
<dbReference type="Proteomes" id="UP001603857">
    <property type="component" value="Unassembled WGS sequence"/>
</dbReference>
<evidence type="ECO:0000313" key="3">
    <source>
        <dbReference type="Proteomes" id="UP001603857"/>
    </source>
</evidence>
<feature type="signal peptide" evidence="1">
    <location>
        <begin position="1"/>
        <end position="20"/>
    </location>
</feature>
<reference evidence="2 3" key="1">
    <citation type="submission" date="2024-08" db="EMBL/GenBank/DDBJ databases">
        <title>Insights into the chromosomal genome structure of Flemingia macrophylla.</title>
        <authorList>
            <person name="Ding Y."/>
            <person name="Zhao Y."/>
            <person name="Bi W."/>
            <person name="Wu M."/>
            <person name="Zhao G."/>
            <person name="Gong Y."/>
            <person name="Li W."/>
            <person name="Zhang P."/>
        </authorList>
    </citation>
    <scope>NUCLEOTIDE SEQUENCE [LARGE SCALE GENOMIC DNA]</scope>
    <source>
        <strain evidence="2">DYQJB</strain>
        <tissue evidence="2">Leaf</tissue>
    </source>
</reference>
<proteinExistence type="predicted"/>
<protein>
    <submittedName>
        <fullName evidence="2">Uncharacterized protein</fullName>
    </submittedName>
</protein>
<feature type="chain" id="PRO_5044818654" evidence="1">
    <location>
        <begin position="21"/>
        <end position="52"/>
    </location>
</feature>
<evidence type="ECO:0000256" key="1">
    <source>
        <dbReference type="SAM" id="SignalP"/>
    </source>
</evidence>
<gene>
    <name evidence="2" type="ORF">Fmac_004711</name>
</gene>
<dbReference type="AlphaFoldDB" id="A0ABD1N6B3"/>
<organism evidence="2 3">
    <name type="scientific">Flemingia macrophylla</name>
    <dbReference type="NCBI Taxonomy" id="520843"/>
    <lineage>
        <taxon>Eukaryota</taxon>
        <taxon>Viridiplantae</taxon>
        <taxon>Streptophyta</taxon>
        <taxon>Embryophyta</taxon>
        <taxon>Tracheophyta</taxon>
        <taxon>Spermatophyta</taxon>
        <taxon>Magnoliopsida</taxon>
        <taxon>eudicotyledons</taxon>
        <taxon>Gunneridae</taxon>
        <taxon>Pentapetalae</taxon>
        <taxon>rosids</taxon>
        <taxon>fabids</taxon>
        <taxon>Fabales</taxon>
        <taxon>Fabaceae</taxon>
        <taxon>Papilionoideae</taxon>
        <taxon>50 kb inversion clade</taxon>
        <taxon>NPAAA clade</taxon>
        <taxon>indigoferoid/millettioid clade</taxon>
        <taxon>Phaseoleae</taxon>
        <taxon>Flemingia</taxon>
    </lineage>
</organism>
<evidence type="ECO:0000313" key="2">
    <source>
        <dbReference type="EMBL" id="KAL2343426.1"/>
    </source>
</evidence>
<keyword evidence="1" id="KW-0732">Signal</keyword>
<comment type="caution">
    <text evidence="2">The sequence shown here is derived from an EMBL/GenBank/DDBJ whole genome shotgun (WGS) entry which is preliminary data.</text>
</comment>